<keyword evidence="4" id="KW-1185">Reference proteome</keyword>
<feature type="region of interest" description="Disordered" evidence="2">
    <location>
        <begin position="200"/>
        <end position="250"/>
    </location>
</feature>
<name>A0AAX6MM26_9PEZI</name>
<feature type="coiled-coil region" evidence="1">
    <location>
        <begin position="311"/>
        <end position="338"/>
    </location>
</feature>
<accession>A0AAX6MM26</accession>
<reference evidence="3 4" key="1">
    <citation type="journal article" date="2024" name="Front Chem Biol">
        <title>Unveiling the potential of Daldinia eschscholtzii MFLUCC 19-0629 through bioactivity and bioinformatics studies for enhanced sustainable agriculture production.</title>
        <authorList>
            <person name="Brooks S."/>
            <person name="Weaver J.A."/>
            <person name="Klomchit A."/>
            <person name="Alharthi S.A."/>
            <person name="Onlamun T."/>
            <person name="Nurani R."/>
            <person name="Vong T.K."/>
            <person name="Alberti F."/>
            <person name="Greco C."/>
        </authorList>
    </citation>
    <scope>NUCLEOTIDE SEQUENCE [LARGE SCALE GENOMIC DNA]</scope>
    <source>
        <strain evidence="3">MFLUCC 19-0629</strain>
    </source>
</reference>
<evidence type="ECO:0000256" key="1">
    <source>
        <dbReference type="SAM" id="Coils"/>
    </source>
</evidence>
<dbReference type="Proteomes" id="UP001369815">
    <property type="component" value="Unassembled WGS sequence"/>
</dbReference>
<sequence length="746" mass="82557">MGDDQDLPIALRRTPRVKVGAAGLSSSSRLSATNTVSEVNARTPKRQSKKRVRFSDPGPNIEHPDAPSATGLTPMVRRTSLGVAPSPKRRRHSAPLSRLQSGGEDEPYSNDSGNEIRFFSLRQVLDDRVKRRIRRNGLSEEMHIISQEKRKRVQKQEAELQRLQHQLEEKDQEIDRLQNTTVAQDTDRILELEQEVQSLREELSSRTSSNGDQTRNYDWTLAARDPFSDSYMDHDDDRDDENDNDDEAFGDTTMADLICSTPSKNRASASFPTPPCTSPTNPATPCSLRRSTPVTPRSHIGIQTVLPDPEKAALEVELESLRLELTKLAKVLESHEALKTRIANKLNATDACTEPSKDIETHLDAVLQSLSNRTAALLSLNSSLSSLGFAGNDAGEIVTSLTGAFRSARLELEYLTPGEITLPLSSRGAEVLDLVLVQLRNLARQVRENEDAIDEYHELEVSLRQQLNARVDAMDSMRERSRVDLAGKDERISDLEVSLERLKGAADGYRRDVAELESLVQSMEEESKATEKRLTAEVAGAQAELADSKATIVKLEAKLASVREQAENFRLQLAEVQRRKAAEIKALNKYHGMTLAVRDERVTDLRRAVDEVNSSLHEAHTTIQQLRVENLGLNQCLDEERNRAVQAVDTMKAELERIVRMSSEFLAMPLRSSTSSSAKSWRSPAKSVAGRAAGGEDTATPDDGPPRSGACFSGELAKISRGTKRRKHDSGLGLLDEDEADSVGLA</sequence>
<dbReference type="AlphaFoldDB" id="A0AAX6MM26"/>
<evidence type="ECO:0000313" key="3">
    <source>
        <dbReference type="EMBL" id="KAK6953698.1"/>
    </source>
</evidence>
<proteinExistence type="predicted"/>
<feature type="compositionally biased region" description="Low complexity" evidence="2">
    <location>
        <begin position="20"/>
        <end position="32"/>
    </location>
</feature>
<evidence type="ECO:0000313" key="4">
    <source>
        <dbReference type="Proteomes" id="UP001369815"/>
    </source>
</evidence>
<feature type="region of interest" description="Disordered" evidence="2">
    <location>
        <begin position="673"/>
        <end position="746"/>
    </location>
</feature>
<dbReference type="GO" id="GO:0005200">
    <property type="term" value="F:structural constituent of cytoskeleton"/>
    <property type="evidence" value="ECO:0007669"/>
    <property type="project" value="TreeGrafter"/>
</dbReference>
<feature type="compositionally biased region" description="Low complexity" evidence="2">
    <location>
        <begin position="673"/>
        <end position="687"/>
    </location>
</feature>
<comment type="caution">
    <text evidence="3">The sequence shown here is derived from an EMBL/GenBank/DDBJ whole genome shotgun (WGS) entry which is preliminary data.</text>
</comment>
<evidence type="ECO:0000256" key="2">
    <source>
        <dbReference type="SAM" id="MobiDB-lite"/>
    </source>
</evidence>
<dbReference type="EMBL" id="JBANMG010000005">
    <property type="protein sequence ID" value="KAK6953698.1"/>
    <property type="molecule type" value="Genomic_DNA"/>
</dbReference>
<keyword evidence="1" id="KW-0175">Coiled coil</keyword>
<organism evidence="3 4">
    <name type="scientific">Daldinia eschscholtzii</name>
    <dbReference type="NCBI Taxonomy" id="292717"/>
    <lineage>
        <taxon>Eukaryota</taxon>
        <taxon>Fungi</taxon>
        <taxon>Dikarya</taxon>
        <taxon>Ascomycota</taxon>
        <taxon>Pezizomycotina</taxon>
        <taxon>Sordariomycetes</taxon>
        <taxon>Xylariomycetidae</taxon>
        <taxon>Xylariales</taxon>
        <taxon>Hypoxylaceae</taxon>
        <taxon>Daldinia</taxon>
    </lineage>
</organism>
<feature type="region of interest" description="Disordered" evidence="2">
    <location>
        <begin position="19"/>
        <end position="113"/>
    </location>
</feature>
<protein>
    <submittedName>
        <fullName evidence="3">Uncharacterized protein</fullName>
    </submittedName>
</protein>
<feature type="compositionally biased region" description="Acidic residues" evidence="2">
    <location>
        <begin position="735"/>
        <end position="746"/>
    </location>
</feature>
<feature type="compositionally biased region" description="Basic residues" evidence="2">
    <location>
        <begin position="43"/>
        <end position="52"/>
    </location>
</feature>
<feature type="compositionally biased region" description="Polar residues" evidence="2">
    <location>
        <begin position="278"/>
        <end position="295"/>
    </location>
</feature>
<feature type="compositionally biased region" description="Acidic residues" evidence="2">
    <location>
        <begin position="234"/>
        <end position="249"/>
    </location>
</feature>
<dbReference type="GO" id="GO:0005856">
    <property type="term" value="C:cytoskeleton"/>
    <property type="evidence" value="ECO:0007669"/>
    <property type="project" value="TreeGrafter"/>
</dbReference>
<dbReference type="PANTHER" id="PTHR47357:SF1">
    <property type="entry name" value="SPINDLE POLE BODY COMPONENT 110"/>
    <property type="match status" value="1"/>
</dbReference>
<gene>
    <name evidence="3" type="ORF">Daesc_006003</name>
</gene>
<feature type="region of interest" description="Disordered" evidence="2">
    <location>
        <begin position="264"/>
        <end position="295"/>
    </location>
</feature>
<dbReference type="PANTHER" id="PTHR47357">
    <property type="entry name" value="COP1-INTERACTIVE PROTEIN 1"/>
    <property type="match status" value="1"/>
</dbReference>
<feature type="coiled-coil region" evidence="1">
    <location>
        <begin position="439"/>
        <end position="579"/>
    </location>
</feature>